<dbReference type="Pfam" id="PF13581">
    <property type="entry name" value="HATPase_c_2"/>
    <property type="match status" value="1"/>
</dbReference>
<evidence type="ECO:0000313" key="5">
    <source>
        <dbReference type="Proteomes" id="UP000469545"/>
    </source>
</evidence>
<keyword evidence="1" id="KW-0723">Serine/threonine-protein kinase</keyword>
<feature type="domain" description="Histidine kinase/HSP90-like ATPase" evidence="3">
    <location>
        <begin position="74"/>
        <end position="184"/>
    </location>
</feature>
<gene>
    <name evidence="4" type="ORF">G3I46_26060</name>
</gene>
<dbReference type="Gene3D" id="3.30.565.10">
    <property type="entry name" value="Histidine kinase-like ATPase, C-terminal domain"/>
    <property type="match status" value="1"/>
</dbReference>
<accession>A0A6N9UQG4</accession>
<dbReference type="SUPFAM" id="SSF55874">
    <property type="entry name" value="ATPase domain of HSP90 chaperone/DNA topoisomerase II/histidine kinase"/>
    <property type="match status" value="1"/>
</dbReference>
<dbReference type="InterPro" id="IPR003594">
    <property type="entry name" value="HATPase_dom"/>
</dbReference>
<keyword evidence="4" id="KW-0067">ATP-binding</keyword>
<evidence type="ECO:0000256" key="2">
    <source>
        <dbReference type="SAM" id="MobiDB-lite"/>
    </source>
</evidence>
<protein>
    <submittedName>
        <fullName evidence="4">ATP-binding protein</fullName>
    </submittedName>
</protein>
<reference evidence="4 5" key="1">
    <citation type="submission" date="2020-01" db="EMBL/GenBank/DDBJ databases">
        <title>Insect and environment-associated Actinomycetes.</title>
        <authorList>
            <person name="Currrie C."/>
            <person name="Chevrette M."/>
            <person name="Carlson C."/>
            <person name="Stubbendieck R."/>
            <person name="Wendt-Pienkowski E."/>
        </authorList>
    </citation>
    <scope>NUCLEOTIDE SEQUENCE [LARGE SCALE GENOMIC DNA]</scope>
    <source>
        <strain evidence="4 5">SID14172</strain>
    </source>
</reference>
<dbReference type="InterPro" id="IPR050267">
    <property type="entry name" value="Anti-sigma-factor_SerPK"/>
</dbReference>
<name>A0A6N9UQG4_9ACTN</name>
<feature type="region of interest" description="Disordered" evidence="2">
    <location>
        <begin position="1"/>
        <end position="43"/>
    </location>
</feature>
<proteinExistence type="predicted"/>
<keyword evidence="1" id="KW-0418">Kinase</keyword>
<dbReference type="PANTHER" id="PTHR35526">
    <property type="entry name" value="ANTI-SIGMA-F FACTOR RSBW-RELATED"/>
    <property type="match status" value="1"/>
</dbReference>
<dbReference type="Proteomes" id="UP000469545">
    <property type="component" value="Unassembled WGS sequence"/>
</dbReference>
<keyword evidence="1" id="KW-0808">Transferase</keyword>
<keyword evidence="5" id="KW-1185">Reference proteome</keyword>
<evidence type="ECO:0000256" key="1">
    <source>
        <dbReference type="ARBA" id="ARBA00022527"/>
    </source>
</evidence>
<dbReference type="PANTHER" id="PTHR35526:SF3">
    <property type="entry name" value="ANTI-SIGMA-F FACTOR RSBW"/>
    <property type="match status" value="1"/>
</dbReference>
<dbReference type="GO" id="GO:0004674">
    <property type="term" value="F:protein serine/threonine kinase activity"/>
    <property type="evidence" value="ECO:0007669"/>
    <property type="project" value="UniProtKB-KW"/>
</dbReference>
<dbReference type="AlphaFoldDB" id="A0A6N9UQG4"/>
<evidence type="ECO:0000313" key="4">
    <source>
        <dbReference type="EMBL" id="NEB19918.1"/>
    </source>
</evidence>
<keyword evidence="4" id="KW-0547">Nucleotide-binding</keyword>
<dbReference type="InterPro" id="IPR036890">
    <property type="entry name" value="HATPase_C_sf"/>
</dbReference>
<organism evidence="4 5">
    <name type="scientific">Streptomyces coelicoflavus</name>
    <dbReference type="NCBI Taxonomy" id="285562"/>
    <lineage>
        <taxon>Bacteria</taxon>
        <taxon>Bacillati</taxon>
        <taxon>Actinomycetota</taxon>
        <taxon>Actinomycetes</taxon>
        <taxon>Kitasatosporales</taxon>
        <taxon>Streptomycetaceae</taxon>
        <taxon>Streptomyces</taxon>
    </lineage>
</organism>
<dbReference type="EMBL" id="JAAGMB010000568">
    <property type="protein sequence ID" value="NEB19918.1"/>
    <property type="molecule type" value="Genomic_DNA"/>
</dbReference>
<comment type="caution">
    <text evidence="4">The sequence shown here is derived from an EMBL/GenBank/DDBJ whole genome shotgun (WGS) entry which is preliminary data.</text>
</comment>
<dbReference type="GO" id="GO:0005524">
    <property type="term" value="F:ATP binding"/>
    <property type="evidence" value="ECO:0007669"/>
    <property type="project" value="UniProtKB-KW"/>
</dbReference>
<sequence>MPSPAHPTLRSPGEPVSEEGAASRPGGLPRPAREAMGRTGLPLPAPYTGRSVLGGGPASAVLRVACSGEGFARARVFTRDTLRGWSLEHRGDDAVLVVTELVSNAVTHAVPSAAADAPEVRLGLALSPARLTLSVSDPGDDGPVFNPSDGSALREHGRGLCIVDALAEEWGWSPRPPAGKTVWAALSIRPLT</sequence>
<dbReference type="CDD" id="cd16936">
    <property type="entry name" value="HATPase_RsbW-like"/>
    <property type="match status" value="1"/>
</dbReference>
<evidence type="ECO:0000259" key="3">
    <source>
        <dbReference type="Pfam" id="PF13581"/>
    </source>
</evidence>